<keyword evidence="3" id="KW-0560">Oxidoreductase</keyword>
<dbReference type="GO" id="GO:0005737">
    <property type="term" value="C:cytoplasm"/>
    <property type="evidence" value="ECO:0007669"/>
    <property type="project" value="TreeGrafter"/>
</dbReference>
<evidence type="ECO:0000313" key="8">
    <source>
        <dbReference type="Proteomes" id="UP000585272"/>
    </source>
</evidence>
<dbReference type="InterPro" id="IPR036249">
    <property type="entry name" value="Thioredoxin-like_sf"/>
</dbReference>
<evidence type="ECO:0000256" key="5">
    <source>
        <dbReference type="ARBA" id="ARBA00023284"/>
    </source>
</evidence>
<dbReference type="GO" id="GO:0008379">
    <property type="term" value="F:thioredoxin peroxidase activity"/>
    <property type="evidence" value="ECO:0007669"/>
    <property type="project" value="TreeGrafter"/>
</dbReference>
<dbReference type="EMBL" id="JACHNU010000004">
    <property type="protein sequence ID" value="MBB4663608.1"/>
    <property type="molecule type" value="Genomic_DNA"/>
</dbReference>
<sequence>MSDVHDFRRLPPNLPIPVDDGAADHLPGMELPSLALPSTQGGTLDLAELAAEAFTLVLYVYPRTGVPGEVLPEGWDEIPGARGCTPQNCAFRDHRAQLTVLGADVVGLSAQPLEHQREFAEREHMPFPLLADPGLELAAALRLPTFDAGGMTVYKRITLVARGGAIERVFYPVFPPDRNAADVAAWLGAVS</sequence>
<keyword evidence="5" id="KW-0676">Redox-active center</keyword>
<dbReference type="InterPro" id="IPR013740">
    <property type="entry name" value="Redoxin"/>
</dbReference>
<dbReference type="CDD" id="cd03017">
    <property type="entry name" value="PRX_BCP"/>
    <property type="match status" value="1"/>
</dbReference>
<comment type="caution">
    <text evidence="7">The sequence shown here is derived from an EMBL/GenBank/DDBJ whole genome shotgun (WGS) entry which is preliminary data.</text>
</comment>
<keyword evidence="1" id="KW-0575">Peroxidase</keyword>
<proteinExistence type="predicted"/>
<dbReference type="Pfam" id="PF08534">
    <property type="entry name" value="Redoxin"/>
    <property type="match status" value="1"/>
</dbReference>
<evidence type="ECO:0000256" key="1">
    <source>
        <dbReference type="ARBA" id="ARBA00022559"/>
    </source>
</evidence>
<dbReference type="RefSeq" id="WP_183343324.1">
    <property type="nucleotide sequence ID" value="NZ_JACHNU010000004.1"/>
</dbReference>
<keyword evidence="8" id="KW-1185">Reference proteome</keyword>
<evidence type="ECO:0000259" key="6">
    <source>
        <dbReference type="Pfam" id="PF08534"/>
    </source>
</evidence>
<accession>A0A840II35</accession>
<keyword evidence="2" id="KW-0049">Antioxidant</keyword>
<protein>
    <submittedName>
        <fullName evidence="7">Peroxiredoxin</fullName>
    </submittedName>
</protein>
<dbReference type="PANTHER" id="PTHR42801">
    <property type="entry name" value="THIOREDOXIN-DEPENDENT PEROXIDE REDUCTASE"/>
    <property type="match status" value="1"/>
</dbReference>
<dbReference type="Proteomes" id="UP000585272">
    <property type="component" value="Unassembled WGS sequence"/>
</dbReference>
<gene>
    <name evidence="7" type="ORF">BDZ31_003203</name>
</gene>
<dbReference type="InterPro" id="IPR050924">
    <property type="entry name" value="Peroxiredoxin_BCP/PrxQ"/>
</dbReference>
<evidence type="ECO:0000313" key="7">
    <source>
        <dbReference type="EMBL" id="MBB4663608.1"/>
    </source>
</evidence>
<dbReference type="SUPFAM" id="SSF52833">
    <property type="entry name" value="Thioredoxin-like"/>
    <property type="match status" value="1"/>
</dbReference>
<evidence type="ECO:0000256" key="4">
    <source>
        <dbReference type="ARBA" id="ARBA00023157"/>
    </source>
</evidence>
<keyword evidence="4" id="KW-1015">Disulfide bond</keyword>
<dbReference type="GO" id="GO:0045454">
    <property type="term" value="P:cell redox homeostasis"/>
    <property type="evidence" value="ECO:0007669"/>
    <property type="project" value="TreeGrafter"/>
</dbReference>
<dbReference type="GO" id="GO:0034599">
    <property type="term" value="P:cellular response to oxidative stress"/>
    <property type="evidence" value="ECO:0007669"/>
    <property type="project" value="TreeGrafter"/>
</dbReference>
<reference evidence="7 8" key="1">
    <citation type="submission" date="2020-08" db="EMBL/GenBank/DDBJ databases">
        <title>Genomic Encyclopedia of Archaeal and Bacterial Type Strains, Phase II (KMG-II): from individual species to whole genera.</title>
        <authorList>
            <person name="Goeker M."/>
        </authorList>
    </citation>
    <scope>NUCLEOTIDE SEQUENCE [LARGE SCALE GENOMIC DNA]</scope>
    <source>
        <strain evidence="7 8">DSM 23288</strain>
    </source>
</reference>
<evidence type="ECO:0000256" key="3">
    <source>
        <dbReference type="ARBA" id="ARBA00023002"/>
    </source>
</evidence>
<organism evidence="7 8">
    <name type="scientific">Conexibacter arvalis</name>
    <dbReference type="NCBI Taxonomy" id="912552"/>
    <lineage>
        <taxon>Bacteria</taxon>
        <taxon>Bacillati</taxon>
        <taxon>Actinomycetota</taxon>
        <taxon>Thermoleophilia</taxon>
        <taxon>Solirubrobacterales</taxon>
        <taxon>Conexibacteraceae</taxon>
        <taxon>Conexibacter</taxon>
    </lineage>
</organism>
<dbReference type="Gene3D" id="3.40.30.10">
    <property type="entry name" value="Glutaredoxin"/>
    <property type="match status" value="1"/>
</dbReference>
<dbReference type="PANTHER" id="PTHR42801:SF21">
    <property type="entry name" value="BCPB PROTEIN"/>
    <property type="match status" value="1"/>
</dbReference>
<dbReference type="AlphaFoldDB" id="A0A840II35"/>
<feature type="domain" description="Redoxin" evidence="6">
    <location>
        <begin position="27"/>
        <end position="181"/>
    </location>
</feature>
<name>A0A840II35_9ACTN</name>
<evidence type="ECO:0000256" key="2">
    <source>
        <dbReference type="ARBA" id="ARBA00022862"/>
    </source>
</evidence>